<keyword evidence="1" id="KW-1133">Transmembrane helix</keyword>
<reference evidence="3" key="1">
    <citation type="journal article" date="2019" name="Int. J. Syst. Evol. Microbiol.">
        <title>The Global Catalogue of Microorganisms (GCM) 10K type strain sequencing project: providing services to taxonomists for standard genome sequencing and annotation.</title>
        <authorList>
            <consortium name="The Broad Institute Genomics Platform"/>
            <consortium name="The Broad Institute Genome Sequencing Center for Infectious Disease"/>
            <person name="Wu L."/>
            <person name="Ma J."/>
        </authorList>
    </citation>
    <scope>NUCLEOTIDE SEQUENCE [LARGE SCALE GENOMIC DNA]</scope>
    <source>
        <strain evidence="3">CCUG 56607</strain>
    </source>
</reference>
<name>A0ABW3L0K0_9BACI</name>
<feature type="transmembrane region" description="Helical" evidence="1">
    <location>
        <begin position="7"/>
        <end position="31"/>
    </location>
</feature>
<protein>
    <recommendedName>
        <fullName evidence="4">DUF3953 domain-containing protein</fullName>
    </recommendedName>
</protein>
<organism evidence="2 3">
    <name type="scientific">Thalassobacillus hwangdonensis</name>
    <dbReference type="NCBI Taxonomy" id="546108"/>
    <lineage>
        <taxon>Bacteria</taxon>
        <taxon>Bacillati</taxon>
        <taxon>Bacillota</taxon>
        <taxon>Bacilli</taxon>
        <taxon>Bacillales</taxon>
        <taxon>Bacillaceae</taxon>
        <taxon>Thalassobacillus</taxon>
    </lineage>
</organism>
<feature type="transmembrane region" description="Helical" evidence="1">
    <location>
        <begin position="68"/>
        <end position="87"/>
    </location>
</feature>
<feature type="transmembrane region" description="Helical" evidence="1">
    <location>
        <begin position="37"/>
        <end position="56"/>
    </location>
</feature>
<comment type="caution">
    <text evidence="2">The sequence shown here is derived from an EMBL/GenBank/DDBJ whole genome shotgun (WGS) entry which is preliminary data.</text>
</comment>
<sequence>MNSRKHSLFVFINALLGLVTCFGFLYTWLAFAFMESLLSLPTVLSLLISVLLFIGWNVFMLRNERKKYWIQALFSYVATIGVFIYFLN</sequence>
<accession>A0ABW3L0K0</accession>
<dbReference type="EMBL" id="JBHTKL010000001">
    <property type="protein sequence ID" value="MFD1018113.1"/>
    <property type="molecule type" value="Genomic_DNA"/>
</dbReference>
<evidence type="ECO:0000256" key="1">
    <source>
        <dbReference type="SAM" id="Phobius"/>
    </source>
</evidence>
<evidence type="ECO:0008006" key="4">
    <source>
        <dbReference type="Google" id="ProtNLM"/>
    </source>
</evidence>
<evidence type="ECO:0000313" key="3">
    <source>
        <dbReference type="Proteomes" id="UP001596990"/>
    </source>
</evidence>
<dbReference type="Proteomes" id="UP001596990">
    <property type="component" value="Unassembled WGS sequence"/>
</dbReference>
<dbReference type="RefSeq" id="WP_386056366.1">
    <property type="nucleotide sequence ID" value="NZ_JBHTKL010000001.1"/>
</dbReference>
<evidence type="ECO:0000313" key="2">
    <source>
        <dbReference type="EMBL" id="MFD1018113.1"/>
    </source>
</evidence>
<keyword evidence="1" id="KW-0472">Membrane</keyword>
<keyword evidence="3" id="KW-1185">Reference proteome</keyword>
<proteinExistence type="predicted"/>
<keyword evidence="1" id="KW-0812">Transmembrane</keyword>
<gene>
    <name evidence="2" type="ORF">ACFQ2J_02775</name>
</gene>